<evidence type="ECO:0000256" key="5">
    <source>
        <dbReference type="ARBA" id="ARBA00023163"/>
    </source>
</evidence>
<dbReference type="FunFam" id="3.40.50.2300:FF:000001">
    <property type="entry name" value="DNA-binding response regulator PhoB"/>
    <property type="match status" value="1"/>
</dbReference>
<evidence type="ECO:0000256" key="4">
    <source>
        <dbReference type="ARBA" id="ARBA00023125"/>
    </source>
</evidence>
<dbReference type="PROSITE" id="PS51755">
    <property type="entry name" value="OMPR_PHOB"/>
    <property type="match status" value="1"/>
</dbReference>
<dbReference type="KEGG" id="aym:YM304_31610"/>
<evidence type="ECO:0000313" key="11">
    <source>
        <dbReference type="Proteomes" id="UP000011863"/>
    </source>
</evidence>
<feature type="DNA-binding region" description="OmpR/PhoB-type" evidence="7">
    <location>
        <begin position="134"/>
        <end position="231"/>
    </location>
</feature>
<keyword evidence="1 6" id="KW-0597">Phosphoprotein</keyword>
<evidence type="ECO:0000259" key="9">
    <source>
        <dbReference type="PROSITE" id="PS51755"/>
    </source>
</evidence>
<feature type="modified residue" description="4-aspartylphosphate" evidence="6">
    <location>
        <position position="59"/>
    </location>
</feature>
<dbReference type="GO" id="GO:0032993">
    <property type="term" value="C:protein-DNA complex"/>
    <property type="evidence" value="ECO:0007669"/>
    <property type="project" value="TreeGrafter"/>
</dbReference>
<dbReference type="Gene3D" id="3.40.50.2300">
    <property type="match status" value="1"/>
</dbReference>
<evidence type="ECO:0000256" key="1">
    <source>
        <dbReference type="ARBA" id="ARBA00022553"/>
    </source>
</evidence>
<evidence type="ECO:0000313" key="10">
    <source>
        <dbReference type="EMBL" id="BAN03475.1"/>
    </source>
</evidence>
<keyword evidence="3" id="KW-0805">Transcription regulation</keyword>
<dbReference type="SMART" id="SM00862">
    <property type="entry name" value="Trans_reg_C"/>
    <property type="match status" value="1"/>
</dbReference>
<gene>
    <name evidence="10" type="ORF">YM304_31610</name>
</gene>
<keyword evidence="2" id="KW-0902">Two-component regulatory system</keyword>
<keyword evidence="11" id="KW-1185">Reference proteome</keyword>
<evidence type="ECO:0000256" key="6">
    <source>
        <dbReference type="PROSITE-ProRule" id="PRU00169"/>
    </source>
</evidence>
<dbReference type="GO" id="GO:0005829">
    <property type="term" value="C:cytosol"/>
    <property type="evidence" value="ECO:0007669"/>
    <property type="project" value="TreeGrafter"/>
</dbReference>
<dbReference type="RefSeq" id="WP_015442722.1">
    <property type="nucleotide sequence ID" value="NC_020520.1"/>
</dbReference>
<feature type="domain" description="OmpR/PhoB-type" evidence="9">
    <location>
        <begin position="134"/>
        <end position="231"/>
    </location>
</feature>
<dbReference type="EMBL" id="AP012057">
    <property type="protein sequence ID" value="BAN03475.1"/>
    <property type="molecule type" value="Genomic_DNA"/>
</dbReference>
<dbReference type="Proteomes" id="UP000011863">
    <property type="component" value="Chromosome"/>
</dbReference>
<dbReference type="PANTHER" id="PTHR48111:SF28">
    <property type="entry name" value="TRANSCRIPTIONAL REGULATORY PROTEIN TCRX-RELATED"/>
    <property type="match status" value="1"/>
</dbReference>
<dbReference type="Pfam" id="PF00072">
    <property type="entry name" value="Response_reg"/>
    <property type="match status" value="1"/>
</dbReference>
<protein>
    <submittedName>
        <fullName evidence="10">Putative OmpR family two-component response regulator</fullName>
    </submittedName>
</protein>
<dbReference type="SUPFAM" id="SSF46894">
    <property type="entry name" value="C-terminal effector domain of the bipartite response regulators"/>
    <property type="match status" value="1"/>
</dbReference>
<reference evidence="10 11" key="1">
    <citation type="journal article" date="2013" name="Int. J. Syst. Evol. Microbiol.">
        <title>Ilumatobacter nonamiense sp. nov. and Ilumatobacter coccineum sp. nov., isolated from seashore sand.</title>
        <authorList>
            <person name="Matsumoto A."/>
            <person name="Kasai H."/>
            <person name="Matsuo Y."/>
            <person name="Shizuri Y."/>
            <person name="Ichikawa N."/>
            <person name="Fujita N."/>
            <person name="Omura S."/>
            <person name="Takahashi Y."/>
        </authorList>
    </citation>
    <scope>NUCLEOTIDE SEQUENCE [LARGE SCALE GENOMIC DNA]</scope>
    <source>
        <strain evidence="11">NBRC 103263 / KCTC 29153 / YM16-304</strain>
    </source>
</reference>
<dbReference type="PANTHER" id="PTHR48111">
    <property type="entry name" value="REGULATOR OF RPOS"/>
    <property type="match status" value="1"/>
</dbReference>
<dbReference type="PROSITE" id="PS50110">
    <property type="entry name" value="RESPONSE_REGULATORY"/>
    <property type="match status" value="1"/>
</dbReference>
<keyword evidence="5" id="KW-0804">Transcription</keyword>
<keyword evidence="4 7" id="KW-0238">DNA-binding</keyword>
<dbReference type="InterPro" id="IPR036388">
    <property type="entry name" value="WH-like_DNA-bd_sf"/>
</dbReference>
<dbReference type="FunFam" id="1.10.10.10:FF:000005">
    <property type="entry name" value="Two-component system response regulator"/>
    <property type="match status" value="1"/>
</dbReference>
<dbReference type="GO" id="GO:0000976">
    <property type="term" value="F:transcription cis-regulatory region binding"/>
    <property type="evidence" value="ECO:0007669"/>
    <property type="project" value="TreeGrafter"/>
</dbReference>
<dbReference type="InterPro" id="IPR001867">
    <property type="entry name" value="OmpR/PhoB-type_DNA-bd"/>
</dbReference>
<dbReference type="AlphaFoldDB" id="A0A6C7EEJ6"/>
<feature type="domain" description="Response regulatory" evidence="8">
    <location>
        <begin position="10"/>
        <end position="124"/>
    </location>
</feature>
<dbReference type="Pfam" id="PF00486">
    <property type="entry name" value="Trans_reg_C"/>
    <property type="match status" value="1"/>
</dbReference>
<sequence length="233" mass="26124">MPETSDPKRRVLVVDDEEYITDLLSTSLRFQGFEVETAGAGFDALTSVASFDPDLVLMDVMMPDIDGFEVCRRMRADGDLRPVIFLTARDTKDDMLSGFTKGGDDYITKPFSLEEVVARINAVLRRTGGADATATTHSYADLVMDDDAHRATRSGEPIELSPTEWKLLRYLLMNAERVLSKTQILDHVWQYDFGGDASSVETYISYLRKKVDHVEPKLIQTVRGVGYTIRIDG</sequence>
<evidence type="ECO:0000256" key="7">
    <source>
        <dbReference type="PROSITE-ProRule" id="PRU01091"/>
    </source>
</evidence>
<dbReference type="InterPro" id="IPR011006">
    <property type="entry name" value="CheY-like_superfamily"/>
</dbReference>
<dbReference type="CDD" id="cd00383">
    <property type="entry name" value="trans_reg_C"/>
    <property type="match status" value="1"/>
</dbReference>
<dbReference type="SUPFAM" id="SSF52172">
    <property type="entry name" value="CheY-like"/>
    <property type="match status" value="1"/>
</dbReference>
<evidence type="ECO:0000259" key="8">
    <source>
        <dbReference type="PROSITE" id="PS50110"/>
    </source>
</evidence>
<dbReference type="InterPro" id="IPR016032">
    <property type="entry name" value="Sig_transdc_resp-reg_C-effctor"/>
</dbReference>
<proteinExistence type="predicted"/>
<evidence type="ECO:0000256" key="2">
    <source>
        <dbReference type="ARBA" id="ARBA00023012"/>
    </source>
</evidence>
<dbReference type="OrthoDB" id="5242569at2"/>
<evidence type="ECO:0000256" key="3">
    <source>
        <dbReference type="ARBA" id="ARBA00023015"/>
    </source>
</evidence>
<name>A0A6C7EEJ6_ILUCY</name>
<accession>A0A6C7EEJ6</accession>
<dbReference type="SMART" id="SM00448">
    <property type="entry name" value="REC"/>
    <property type="match status" value="1"/>
</dbReference>
<dbReference type="InterPro" id="IPR039420">
    <property type="entry name" value="WalR-like"/>
</dbReference>
<dbReference type="GO" id="GO:0000156">
    <property type="term" value="F:phosphorelay response regulator activity"/>
    <property type="evidence" value="ECO:0007669"/>
    <property type="project" value="TreeGrafter"/>
</dbReference>
<organism evidence="10 11">
    <name type="scientific">Ilumatobacter coccineus (strain NBRC 103263 / KCTC 29153 / YM16-304)</name>
    <dbReference type="NCBI Taxonomy" id="1313172"/>
    <lineage>
        <taxon>Bacteria</taxon>
        <taxon>Bacillati</taxon>
        <taxon>Actinomycetota</taxon>
        <taxon>Acidimicrobiia</taxon>
        <taxon>Acidimicrobiales</taxon>
        <taxon>Ilumatobacteraceae</taxon>
        <taxon>Ilumatobacter</taxon>
    </lineage>
</organism>
<dbReference type="Gene3D" id="1.10.10.10">
    <property type="entry name" value="Winged helix-like DNA-binding domain superfamily/Winged helix DNA-binding domain"/>
    <property type="match status" value="1"/>
</dbReference>
<dbReference type="Gene3D" id="6.10.250.690">
    <property type="match status" value="1"/>
</dbReference>
<dbReference type="InterPro" id="IPR001789">
    <property type="entry name" value="Sig_transdc_resp-reg_receiver"/>
</dbReference>
<dbReference type="GO" id="GO:0006355">
    <property type="term" value="P:regulation of DNA-templated transcription"/>
    <property type="evidence" value="ECO:0007669"/>
    <property type="project" value="InterPro"/>
</dbReference>